<dbReference type="GO" id="GO:0005886">
    <property type="term" value="C:plasma membrane"/>
    <property type="evidence" value="ECO:0007669"/>
    <property type="project" value="UniProtKB-SubCell"/>
</dbReference>
<evidence type="ECO:0000256" key="5">
    <source>
        <dbReference type="ARBA" id="ARBA00022840"/>
    </source>
</evidence>
<keyword evidence="6 9" id="KW-1133">Transmembrane helix</keyword>
<evidence type="ECO:0000256" key="9">
    <source>
        <dbReference type="SAM" id="Phobius"/>
    </source>
</evidence>
<evidence type="ECO:0000256" key="3">
    <source>
        <dbReference type="ARBA" id="ARBA00022692"/>
    </source>
</evidence>
<keyword evidence="2" id="KW-1003">Cell membrane</keyword>
<dbReference type="PANTHER" id="PTHR24220:SF86">
    <property type="entry name" value="ABC TRANSPORTER ABCH.1"/>
    <property type="match status" value="1"/>
</dbReference>
<dbReference type="Pfam" id="PF00005">
    <property type="entry name" value="ABC_tran"/>
    <property type="match status" value="1"/>
</dbReference>
<feature type="transmembrane region" description="Helical" evidence="9">
    <location>
        <begin position="267"/>
        <end position="288"/>
    </location>
</feature>
<dbReference type="OrthoDB" id="2079174at2"/>
<evidence type="ECO:0000256" key="8">
    <source>
        <dbReference type="ARBA" id="ARBA00038388"/>
    </source>
</evidence>
<dbReference type="GO" id="GO:0005524">
    <property type="term" value="F:ATP binding"/>
    <property type="evidence" value="ECO:0007669"/>
    <property type="project" value="UniProtKB-KW"/>
</dbReference>
<keyword evidence="5 11" id="KW-0067">ATP-binding</keyword>
<feature type="domain" description="ABC transporter" evidence="10">
    <location>
        <begin position="16"/>
        <end position="246"/>
    </location>
</feature>
<dbReference type="GO" id="GO:0016887">
    <property type="term" value="F:ATP hydrolysis activity"/>
    <property type="evidence" value="ECO:0007669"/>
    <property type="project" value="InterPro"/>
</dbReference>
<keyword evidence="4" id="KW-0547">Nucleotide-binding</keyword>
<name>A0A5R9C0V5_9LACT</name>
<evidence type="ECO:0000313" key="12">
    <source>
        <dbReference type="Proteomes" id="UP000307201"/>
    </source>
</evidence>
<gene>
    <name evidence="11" type="ORF">FEZ48_10425</name>
</gene>
<comment type="caution">
    <text evidence="11">The sequence shown here is derived from an EMBL/GenBank/DDBJ whole genome shotgun (WGS) entry which is preliminary data.</text>
</comment>
<keyword evidence="3 9" id="KW-0812">Transmembrane</keyword>
<keyword evidence="7 9" id="KW-0472">Membrane</keyword>
<dbReference type="PROSITE" id="PS50893">
    <property type="entry name" value="ABC_TRANSPORTER_2"/>
    <property type="match status" value="1"/>
</dbReference>
<dbReference type="STRING" id="191770.SAMN04488013_104130"/>
<proteinExistence type="inferred from homology"/>
<dbReference type="PROSITE" id="PS00211">
    <property type="entry name" value="ABC_TRANSPORTER_1"/>
    <property type="match status" value="1"/>
</dbReference>
<dbReference type="GO" id="GO:0022857">
    <property type="term" value="F:transmembrane transporter activity"/>
    <property type="evidence" value="ECO:0007669"/>
    <property type="project" value="TreeGrafter"/>
</dbReference>
<feature type="transmembrane region" description="Helical" evidence="9">
    <location>
        <begin position="602"/>
        <end position="620"/>
    </location>
</feature>
<dbReference type="SUPFAM" id="SSF52540">
    <property type="entry name" value="P-loop containing nucleoside triphosphate hydrolases"/>
    <property type="match status" value="1"/>
</dbReference>
<dbReference type="Gene3D" id="3.40.50.300">
    <property type="entry name" value="P-loop containing nucleotide triphosphate hydrolases"/>
    <property type="match status" value="1"/>
</dbReference>
<organism evidence="11 12">
    <name type="scientific">Marinilactibacillus psychrotolerans</name>
    <dbReference type="NCBI Taxonomy" id="191770"/>
    <lineage>
        <taxon>Bacteria</taxon>
        <taxon>Bacillati</taxon>
        <taxon>Bacillota</taxon>
        <taxon>Bacilli</taxon>
        <taxon>Lactobacillales</taxon>
        <taxon>Carnobacteriaceae</taxon>
        <taxon>Marinilactibacillus</taxon>
    </lineage>
</organism>
<dbReference type="Proteomes" id="UP000307201">
    <property type="component" value="Unassembled WGS sequence"/>
</dbReference>
<feature type="transmembrane region" description="Helical" evidence="9">
    <location>
        <begin position="655"/>
        <end position="675"/>
    </location>
</feature>
<dbReference type="InterPro" id="IPR003439">
    <property type="entry name" value="ABC_transporter-like_ATP-bd"/>
</dbReference>
<sequence>MKSEYGLFFRKEDIMLKFSNLTKTFGDKTILNNVSFQINNPAHLHVLTGESGSGKTTLLNIMFGLDHDYQGKYELFGVDSKTYKNKNWDHLRTENIKMVFQDFKLFDQLTIYENLYLSGDFEDEEIYSILESMDLLSLKNEYVKNISGGQKQRVAIGRAVLGSPKIILLDEPTGNLDGMTTDKIMEYIIKIKNKGILFFIITHDHSILEYADVIYKLENGKIYETYQKNENELLENSPNPEKVKNIKTKKHIVTYTFLSMFRKKKRLFLLGVPIIIILIAFILSFTAFQSASLDSFTSFFAGVDDKTIVFNTQSLTSEVEDELRNNNILASNDGKRIGFSNADINEVASIENIDNVEVVVEGVQSQFDYEGNRFEYRLDYENIPTFLKKDLDQIRNGESIIFSLTSQNVPLSVIRNYNFNNISIISGEFPSDNSKEILIPDLYAFTISETEDITNLVNTTIDLDVTSEEKGMDTEKYKIVGIYDTKYKQALSTSYPIYVGYIDQSNLQDKLSEDAYQFHAQSYKVNKATEEYTENIVKDYEHFEQAMGTGFDQMIVVVNDEENFDSVYKELKGIFPKYQFTSQYDLKNGDLSGIYHLLVRNLVVGSTIIAAIIGVVVVFLNKGYIYDRTKEFAVLFCQGFSKNDIAKIISLENGIIFTIYFFIAYLLAVVTNMLFISNSKYGYLFVNLLTLKNILSLALLVVIILLFSIFWGIAGIRNNNLVKLLKG</sequence>
<reference evidence="11 12" key="1">
    <citation type="submission" date="2019-05" db="EMBL/GenBank/DDBJ databases">
        <title>The metagenome of a microbial culture collection derived from dairy environment covers the genomic content of the human microbiome.</title>
        <authorList>
            <person name="Roder T."/>
            <person name="Wuthrich D."/>
            <person name="Sattari Z."/>
            <person name="Von Ah U."/>
            <person name="Bar C."/>
            <person name="Ronchi F."/>
            <person name="Macpherson A.J."/>
            <person name="Ganal-Vonarburg S.C."/>
            <person name="Bruggmann R."/>
            <person name="Vergeres G."/>
        </authorList>
    </citation>
    <scope>NUCLEOTIDE SEQUENCE [LARGE SCALE GENOMIC DNA]</scope>
    <source>
        <strain evidence="11 12">FAM 24235</strain>
    </source>
</reference>
<dbReference type="AlphaFoldDB" id="A0A5R9C0V5"/>
<evidence type="ECO:0000256" key="2">
    <source>
        <dbReference type="ARBA" id="ARBA00022475"/>
    </source>
</evidence>
<accession>A0A5R9C0V5</accession>
<dbReference type="Pfam" id="PF02687">
    <property type="entry name" value="FtsX"/>
    <property type="match status" value="1"/>
</dbReference>
<evidence type="ECO:0000256" key="6">
    <source>
        <dbReference type="ARBA" id="ARBA00022989"/>
    </source>
</evidence>
<comment type="similarity">
    <text evidence="8">Belongs to the ABC transporter superfamily. Macrolide exporter (TC 3.A.1.122) family.</text>
</comment>
<feature type="transmembrane region" description="Helical" evidence="9">
    <location>
        <begin position="695"/>
        <end position="716"/>
    </location>
</feature>
<dbReference type="SMART" id="SM00382">
    <property type="entry name" value="AAA"/>
    <property type="match status" value="1"/>
</dbReference>
<dbReference type="InterPro" id="IPR027417">
    <property type="entry name" value="P-loop_NTPase"/>
</dbReference>
<protein>
    <submittedName>
        <fullName evidence="11">ATP-binding cassette domain-containing protein</fullName>
    </submittedName>
</protein>
<dbReference type="PANTHER" id="PTHR24220">
    <property type="entry name" value="IMPORT ATP-BINDING PROTEIN"/>
    <property type="match status" value="1"/>
</dbReference>
<evidence type="ECO:0000256" key="1">
    <source>
        <dbReference type="ARBA" id="ARBA00004429"/>
    </source>
</evidence>
<dbReference type="EMBL" id="VBTE01000034">
    <property type="protein sequence ID" value="TLQ06300.1"/>
    <property type="molecule type" value="Genomic_DNA"/>
</dbReference>
<evidence type="ECO:0000256" key="7">
    <source>
        <dbReference type="ARBA" id="ARBA00023136"/>
    </source>
</evidence>
<dbReference type="InterPro" id="IPR003593">
    <property type="entry name" value="AAA+_ATPase"/>
</dbReference>
<dbReference type="InterPro" id="IPR015854">
    <property type="entry name" value="ABC_transpr_LolD-like"/>
</dbReference>
<evidence type="ECO:0000313" key="11">
    <source>
        <dbReference type="EMBL" id="TLQ06300.1"/>
    </source>
</evidence>
<dbReference type="InterPro" id="IPR003838">
    <property type="entry name" value="ABC3_permease_C"/>
</dbReference>
<comment type="subcellular location">
    <subcellularLocation>
        <location evidence="1">Cell inner membrane</location>
        <topology evidence="1">Multi-pass membrane protein</topology>
    </subcellularLocation>
</comment>
<dbReference type="InterPro" id="IPR017871">
    <property type="entry name" value="ABC_transporter-like_CS"/>
</dbReference>
<evidence type="ECO:0000259" key="10">
    <source>
        <dbReference type="PROSITE" id="PS50893"/>
    </source>
</evidence>
<evidence type="ECO:0000256" key="4">
    <source>
        <dbReference type="ARBA" id="ARBA00022741"/>
    </source>
</evidence>